<dbReference type="EMBL" id="BAABLX010000007">
    <property type="protein sequence ID" value="GAA4935276.1"/>
    <property type="molecule type" value="Genomic_DNA"/>
</dbReference>
<dbReference type="Pfam" id="PF08241">
    <property type="entry name" value="Methyltransf_11"/>
    <property type="match status" value="1"/>
</dbReference>
<dbReference type="SUPFAM" id="SSF53335">
    <property type="entry name" value="S-adenosyl-L-methionine-dependent methyltransferases"/>
    <property type="match status" value="1"/>
</dbReference>
<dbReference type="PANTHER" id="PTHR43460">
    <property type="entry name" value="METHYLTRANSFERASE"/>
    <property type="match status" value="1"/>
</dbReference>
<dbReference type="PANTHER" id="PTHR43460:SF1">
    <property type="entry name" value="METHYLTRANSFERASE TYPE 11 DOMAIN-CONTAINING PROTEIN"/>
    <property type="match status" value="1"/>
</dbReference>
<evidence type="ECO:0000313" key="2">
    <source>
        <dbReference type="EMBL" id="GAA4935276.1"/>
    </source>
</evidence>
<evidence type="ECO:0000313" key="3">
    <source>
        <dbReference type="Proteomes" id="UP001409585"/>
    </source>
</evidence>
<organism evidence="2 3">
    <name type="scientific">Halioxenophilus aromaticivorans</name>
    <dbReference type="NCBI Taxonomy" id="1306992"/>
    <lineage>
        <taxon>Bacteria</taxon>
        <taxon>Pseudomonadati</taxon>
        <taxon>Pseudomonadota</taxon>
        <taxon>Gammaproteobacteria</taxon>
        <taxon>Alteromonadales</taxon>
        <taxon>Alteromonadaceae</taxon>
        <taxon>Halioxenophilus</taxon>
    </lineage>
</organism>
<proteinExistence type="predicted"/>
<evidence type="ECO:0000259" key="1">
    <source>
        <dbReference type="Pfam" id="PF08241"/>
    </source>
</evidence>
<dbReference type="Proteomes" id="UP001409585">
    <property type="component" value="Unassembled WGS sequence"/>
</dbReference>
<dbReference type="GO" id="GO:0008757">
    <property type="term" value="F:S-adenosylmethionine-dependent methyltransferase activity"/>
    <property type="evidence" value="ECO:0007669"/>
    <property type="project" value="InterPro"/>
</dbReference>
<dbReference type="InterPro" id="IPR029063">
    <property type="entry name" value="SAM-dependent_MTases_sf"/>
</dbReference>
<reference evidence="3" key="1">
    <citation type="journal article" date="2019" name="Int. J. Syst. Evol. Microbiol.">
        <title>The Global Catalogue of Microorganisms (GCM) 10K type strain sequencing project: providing services to taxonomists for standard genome sequencing and annotation.</title>
        <authorList>
            <consortium name="The Broad Institute Genomics Platform"/>
            <consortium name="The Broad Institute Genome Sequencing Center for Infectious Disease"/>
            <person name="Wu L."/>
            <person name="Ma J."/>
        </authorList>
    </citation>
    <scope>NUCLEOTIDE SEQUENCE [LARGE SCALE GENOMIC DNA]</scope>
    <source>
        <strain evidence="3">JCM 19134</strain>
    </source>
</reference>
<keyword evidence="3" id="KW-1185">Reference proteome</keyword>
<dbReference type="AlphaFoldDB" id="A0AAV3TZ13"/>
<protein>
    <submittedName>
        <fullName evidence="2">23S rRNA (Guanine(745)-N(1))-methyltransferase</fullName>
    </submittedName>
</protein>
<feature type="domain" description="Methyltransferase type 11" evidence="1">
    <location>
        <begin position="39"/>
        <end position="119"/>
    </location>
</feature>
<dbReference type="InterPro" id="IPR052939">
    <property type="entry name" value="23S_rRNA_MeTrnsfrase_RlmA"/>
</dbReference>
<dbReference type="Gene3D" id="3.40.50.150">
    <property type="entry name" value="Vaccinia Virus protein VP39"/>
    <property type="match status" value="1"/>
</dbReference>
<sequence length="216" mass="24040">MLQARRDFLNAGFYKPLQDALVQIQSEVRAALGRGITALDMGGGDGYFSAALTDDQHRWFVSDISKDAVRLAAGRFGVAQCSVASSFKLPLADNSVDLVLRNFAPSSEPEVARVLRRDGFYCVVTPNDDHLIELRRCLYQQPKSHTAGAIEGLFQPLWTRQVSYSFDLTSKDHRQALLAMTPMAWRANLEQKQRWLDAEAVSVTANFTLALYQVAA</sequence>
<gene>
    <name evidence="2" type="primary">rlmA</name>
    <name evidence="2" type="ORF">GCM10025791_10780</name>
</gene>
<accession>A0AAV3TZ13</accession>
<dbReference type="InterPro" id="IPR013216">
    <property type="entry name" value="Methyltransf_11"/>
</dbReference>
<comment type="caution">
    <text evidence="2">The sequence shown here is derived from an EMBL/GenBank/DDBJ whole genome shotgun (WGS) entry which is preliminary data.</text>
</comment>
<name>A0AAV3TZ13_9ALTE</name>